<dbReference type="GeneID" id="14375385"/>
<dbReference type="HOGENOM" id="CLU_1754665_0_0_2"/>
<evidence type="ECO:0000259" key="1">
    <source>
        <dbReference type="Pfam" id="PF26222"/>
    </source>
</evidence>
<dbReference type="KEGG" id="hru:Halru_1131"/>
<organism evidence="2 3">
    <name type="scientific">Halovivax ruber (strain DSM 18193 / JCM 13892 / XH-70)</name>
    <dbReference type="NCBI Taxonomy" id="797302"/>
    <lineage>
        <taxon>Archaea</taxon>
        <taxon>Methanobacteriati</taxon>
        <taxon>Methanobacteriota</taxon>
        <taxon>Stenosarchaea group</taxon>
        <taxon>Halobacteria</taxon>
        <taxon>Halobacteriales</taxon>
        <taxon>Natrialbaceae</taxon>
        <taxon>Halovivax</taxon>
    </lineage>
</organism>
<proteinExistence type="predicted"/>
<dbReference type="EMBL" id="CP003050">
    <property type="protein sequence ID" value="AGB15748.1"/>
    <property type="molecule type" value="Genomic_DNA"/>
</dbReference>
<dbReference type="STRING" id="797302.Halru_1131"/>
<reference evidence="2" key="1">
    <citation type="submission" date="2011-09" db="EMBL/GenBank/DDBJ databases">
        <title>Complete sequence of Halovivax ruber XH-70.</title>
        <authorList>
            <consortium name="US DOE Joint Genome Institute"/>
            <person name="Lucas S."/>
            <person name="Han J."/>
            <person name="Lapidus A."/>
            <person name="Cheng J.-F."/>
            <person name="Goodwin L."/>
            <person name="Pitluck S."/>
            <person name="Peters L."/>
            <person name="Mikhailova N."/>
            <person name="Davenport K."/>
            <person name="Detter J.C."/>
            <person name="Han C."/>
            <person name="Tapia R."/>
            <person name="Land M."/>
            <person name="Hauser L."/>
            <person name="Kyrpides N."/>
            <person name="Ivanova N."/>
            <person name="Pagani I."/>
            <person name="Sproer C."/>
            <person name="Anderson I."/>
            <person name="Woyke T."/>
        </authorList>
    </citation>
    <scope>NUCLEOTIDE SEQUENCE</scope>
    <source>
        <strain evidence="2">XH-70</strain>
    </source>
</reference>
<evidence type="ECO:0000313" key="3">
    <source>
        <dbReference type="Proteomes" id="UP000010846"/>
    </source>
</evidence>
<accession>L0IA99</accession>
<feature type="domain" description="DUF8048" evidence="1">
    <location>
        <begin position="37"/>
        <end position="129"/>
    </location>
</feature>
<dbReference type="RefSeq" id="WP_015300407.1">
    <property type="nucleotide sequence ID" value="NC_019964.1"/>
</dbReference>
<gene>
    <name evidence="2" type="ordered locus">Halru_1131</name>
</gene>
<dbReference type="AlphaFoldDB" id="L0IA99"/>
<dbReference type="InterPro" id="IPR058361">
    <property type="entry name" value="DUF8048"/>
</dbReference>
<sequence length="148" mass="16901">MYTVTKTNQSPMIHDATTDVAFDEFSRACDIVEEYFGTTIDDVALHAPVSRRQLVAILARAQLVGRELAGTEPLTVERAVHQSNDEGVYWLDDGFWDDIRGRHNLTPDESRAAREVHRRIVEAIAGDVPYYNRERDPYVLIERQLSRA</sequence>
<dbReference type="Proteomes" id="UP000010846">
    <property type="component" value="Chromosome"/>
</dbReference>
<dbReference type="Pfam" id="PF26222">
    <property type="entry name" value="DUF8048"/>
    <property type="match status" value="1"/>
</dbReference>
<name>L0IA99_HALRX</name>
<keyword evidence="3" id="KW-1185">Reference proteome</keyword>
<evidence type="ECO:0000313" key="2">
    <source>
        <dbReference type="EMBL" id="AGB15748.1"/>
    </source>
</evidence>
<dbReference type="eggNOG" id="arCOG11406">
    <property type="taxonomic scope" value="Archaea"/>
</dbReference>
<protein>
    <recommendedName>
        <fullName evidence="1">DUF8048 domain-containing protein</fullName>
    </recommendedName>
</protein>